<evidence type="ECO:0000259" key="1">
    <source>
        <dbReference type="Pfam" id="PF13568"/>
    </source>
</evidence>
<sequence>MRKLLVTGLVLFSAAFYAQKREKGAIELTPKIGYASSNYYSDEDISNSALSSVNIGADADFFFNNRWSIRSGLFYQTMGSKYRGYMGNSVGTIKEKLHYLTVPVNANWHFGSTRKWNLNFGPSFGFLTAAGINDFDVKDQVNSFQLGLNYGIGYKIEVNESFSILIDYQGMTGLTEVPKDAPYTLKNTYSTFNIGAVLKL</sequence>
<protein>
    <recommendedName>
        <fullName evidence="1">Outer membrane protein beta-barrel domain-containing protein</fullName>
    </recommendedName>
</protein>
<dbReference type="InterPro" id="IPR025665">
    <property type="entry name" value="Beta-barrel_OMP_2"/>
</dbReference>
<dbReference type="Pfam" id="PF13568">
    <property type="entry name" value="OMP_b-brl_2"/>
    <property type="match status" value="1"/>
</dbReference>
<dbReference type="Gene3D" id="2.40.160.20">
    <property type="match status" value="1"/>
</dbReference>
<dbReference type="Proteomes" id="UP000245429">
    <property type="component" value="Chromosome"/>
</dbReference>
<evidence type="ECO:0000313" key="2">
    <source>
        <dbReference type="EMBL" id="AWM14938.1"/>
    </source>
</evidence>
<accession>A0A2U8QXV5</accession>
<dbReference type="AlphaFoldDB" id="A0A2U8QXV5"/>
<dbReference type="SUPFAM" id="SSF56925">
    <property type="entry name" value="OMPA-like"/>
    <property type="match status" value="1"/>
</dbReference>
<evidence type="ECO:0000313" key="3">
    <source>
        <dbReference type="Proteomes" id="UP000245429"/>
    </source>
</evidence>
<dbReference type="InterPro" id="IPR011250">
    <property type="entry name" value="OMP/PagP_B-barrel"/>
</dbReference>
<gene>
    <name evidence="2" type="ORF">DI487_14490</name>
</gene>
<name>A0A2U8QXV5_9FLAO</name>
<keyword evidence="3" id="KW-1185">Reference proteome</keyword>
<feature type="domain" description="Outer membrane protein beta-barrel" evidence="1">
    <location>
        <begin position="18"/>
        <end position="175"/>
    </location>
</feature>
<dbReference type="EMBL" id="CP029463">
    <property type="protein sequence ID" value="AWM14938.1"/>
    <property type="molecule type" value="Genomic_DNA"/>
</dbReference>
<proteinExistence type="predicted"/>
<dbReference type="OrthoDB" id="947434at2"/>
<reference evidence="2 3" key="1">
    <citation type="submission" date="2018-05" db="EMBL/GenBank/DDBJ databases">
        <title>Flavobacterium sp. MEBiC07310.</title>
        <authorList>
            <person name="Baek K."/>
        </authorList>
    </citation>
    <scope>NUCLEOTIDE SEQUENCE [LARGE SCALE GENOMIC DNA]</scope>
    <source>
        <strain evidence="2 3">MEBiC07310</strain>
    </source>
</reference>
<dbReference type="RefSeq" id="WP_109570276.1">
    <property type="nucleotide sequence ID" value="NZ_CP029463.1"/>
</dbReference>
<organism evidence="2 3">
    <name type="scientific">Flavobacterium sediminis</name>
    <dbReference type="NCBI Taxonomy" id="2201181"/>
    <lineage>
        <taxon>Bacteria</taxon>
        <taxon>Pseudomonadati</taxon>
        <taxon>Bacteroidota</taxon>
        <taxon>Flavobacteriia</taxon>
        <taxon>Flavobacteriales</taxon>
        <taxon>Flavobacteriaceae</taxon>
        <taxon>Flavobacterium</taxon>
    </lineage>
</organism>
<dbReference type="KEGG" id="fse:DI487_14490"/>